<accession>A0A811ZYQ1</accession>
<organism evidence="2 3">
    <name type="scientific">Nyctereutes procyonoides</name>
    <name type="common">Raccoon dog</name>
    <name type="synonym">Canis procyonoides</name>
    <dbReference type="NCBI Taxonomy" id="34880"/>
    <lineage>
        <taxon>Eukaryota</taxon>
        <taxon>Metazoa</taxon>
        <taxon>Chordata</taxon>
        <taxon>Craniata</taxon>
        <taxon>Vertebrata</taxon>
        <taxon>Euteleostomi</taxon>
        <taxon>Mammalia</taxon>
        <taxon>Eutheria</taxon>
        <taxon>Laurasiatheria</taxon>
        <taxon>Carnivora</taxon>
        <taxon>Caniformia</taxon>
        <taxon>Canidae</taxon>
        <taxon>Nyctereutes</taxon>
    </lineage>
</organism>
<feature type="region of interest" description="Disordered" evidence="1">
    <location>
        <begin position="14"/>
        <end position="106"/>
    </location>
</feature>
<dbReference type="EMBL" id="CAJHUB010000788">
    <property type="protein sequence ID" value="CAD7694044.1"/>
    <property type="molecule type" value="Genomic_DNA"/>
</dbReference>
<gene>
    <name evidence="2" type="ORF">NYPRO_LOCUS26836</name>
</gene>
<dbReference type="AlphaFoldDB" id="A0A811ZYQ1"/>
<name>A0A811ZYQ1_NYCPR</name>
<dbReference type="Proteomes" id="UP000645828">
    <property type="component" value="Unassembled WGS sequence"/>
</dbReference>
<reference evidence="2" key="1">
    <citation type="submission" date="2020-12" db="EMBL/GenBank/DDBJ databases">
        <authorList>
            <consortium name="Molecular Ecology Group"/>
        </authorList>
    </citation>
    <scope>NUCLEOTIDE SEQUENCE</scope>
    <source>
        <strain evidence="2">TBG_1078</strain>
    </source>
</reference>
<protein>
    <submittedName>
        <fullName evidence="2">(raccoon dog) hypothetical protein</fullName>
    </submittedName>
</protein>
<feature type="compositionally biased region" description="Pro residues" evidence="1">
    <location>
        <begin position="68"/>
        <end position="78"/>
    </location>
</feature>
<proteinExistence type="predicted"/>
<feature type="compositionally biased region" description="Low complexity" evidence="1">
    <location>
        <begin position="79"/>
        <end position="95"/>
    </location>
</feature>
<evidence type="ECO:0000313" key="3">
    <source>
        <dbReference type="Proteomes" id="UP000645828"/>
    </source>
</evidence>
<comment type="caution">
    <text evidence="2">The sequence shown here is derived from an EMBL/GenBank/DDBJ whole genome shotgun (WGS) entry which is preliminary data.</text>
</comment>
<evidence type="ECO:0000313" key="2">
    <source>
        <dbReference type="EMBL" id="CAD7694044.1"/>
    </source>
</evidence>
<sequence>MALGLPAAGRAGEAALRNRLPAPATDGSLPSRPGRRVLRGGAPGPGTAQPARPPCRTVCLAPRGLVPAPAPTVLPPASSPSSLSATRSSPPTSRLHPAQLSLRRASTLKPTCTGADTKLVTVAETRPVRGTTWL</sequence>
<evidence type="ECO:0000256" key="1">
    <source>
        <dbReference type="SAM" id="MobiDB-lite"/>
    </source>
</evidence>
<keyword evidence="3" id="KW-1185">Reference proteome</keyword>